<comment type="caution">
    <text evidence="1">The sequence shown here is derived from an EMBL/GenBank/DDBJ whole genome shotgun (WGS) entry which is preliminary data.</text>
</comment>
<dbReference type="AlphaFoldDB" id="A0A511Z6C4"/>
<reference evidence="1 2" key="1">
    <citation type="submission" date="2019-07" db="EMBL/GenBank/DDBJ databases">
        <title>Whole genome shotgun sequence of Sporosarcina luteola NBRC 105378.</title>
        <authorList>
            <person name="Hosoyama A."/>
            <person name="Uohara A."/>
            <person name="Ohji S."/>
            <person name="Ichikawa N."/>
        </authorList>
    </citation>
    <scope>NUCLEOTIDE SEQUENCE [LARGE SCALE GENOMIC DNA]</scope>
    <source>
        <strain evidence="1 2">NBRC 105378</strain>
    </source>
</reference>
<dbReference type="OrthoDB" id="1683192at2"/>
<organism evidence="1 2">
    <name type="scientific">Sporosarcina luteola</name>
    <dbReference type="NCBI Taxonomy" id="582850"/>
    <lineage>
        <taxon>Bacteria</taxon>
        <taxon>Bacillati</taxon>
        <taxon>Bacillota</taxon>
        <taxon>Bacilli</taxon>
        <taxon>Bacillales</taxon>
        <taxon>Caryophanaceae</taxon>
        <taxon>Sporosarcina</taxon>
    </lineage>
</organism>
<keyword evidence="2" id="KW-1185">Reference proteome</keyword>
<evidence type="ECO:0000313" key="1">
    <source>
        <dbReference type="EMBL" id="GEN82989.1"/>
    </source>
</evidence>
<evidence type="ECO:0000313" key="2">
    <source>
        <dbReference type="Proteomes" id="UP000321901"/>
    </source>
</evidence>
<name>A0A511Z6C4_9BACL</name>
<protein>
    <submittedName>
        <fullName evidence="1">Uncharacterized protein</fullName>
    </submittedName>
</protein>
<dbReference type="RefSeq" id="WP_147056481.1">
    <property type="nucleotide sequence ID" value="NZ_BJYL01000016.1"/>
</dbReference>
<sequence>MKLIIGEQHIEYKEKPSADEVIERINESVTEGYYFSHFISDGTEVYDEHEEFLESNLDEIMELKIVIKTEKEFMNDVLLSAEEYLQRTIPGMGSLANDFNRVPTNETWGRLEMLLGGVEWLNDMLKVVCNSKERPSNWKTFHQLTSSMQAEVSKLGKAVEKKKNGEISTILKKGFMPIFEQLEKEFGETIDTEFVRKNLN</sequence>
<proteinExistence type="predicted"/>
<gene>
    <name evidence="1" type="ORF">SLU01_13010</name>
</gene>
<dbReference type="EMBL" id="BJYL01000016">
    <property type="protein sequence ID" value="GEN82989.1"/>
    <property type="molecule type" value="Genomic_DNA"/>
</dbReference>
<accession>A0A511Z6C4</accession>
<dbReference type="Proteomes" id="UP000321901">
    <property type="component" value="Unassembled WGS sequence"/>
</dbReference>